<organism evidence="2 3">
    <name type="scientific">Tanacetum coccineum</name>
    <dbReference type="NCBI Taxonomy" id="301880"/>
    <lineage>
        <taxon>Eukaryota</taxon>
        <taxon>Viridiplantae</taxon>
        <taxon>Streptophyta</taxon>
        <taxon>Embryophyta</taxon>
        <taxon>Tracheophyta</taxon>
        <taxon>Spermatophyta</taxon>
        <taxon>Magnoliopsida</taxon>
        <taxon>eudicotyledons</taxon>
        <taxon>Gunneridae</taxon>
        <taxon>Pentapetalae</taxon>
        <taxon>asterids</taxon>
        <taxon>campanulids</taxon>
        <taxon>Asterales</taxon>
        <taxon>Asteraceae</taxon>
        <taxon>Asteroideae</taxon>
        <taxon>Anthemideae</taxon>
        <taxon>Anthemidinae</taxon>
        <taxon>Tanacetum</taxon>
    </lineage>
</organism>
<feature type="region of interest" description="Disordered" evidence="1">
    <location>
        <begin position="127"/>
        <end position="153"/>
    </location>
</feature>
<dbReference type="EMBL" id="BQNB010018681">
    <property type="protein sequence ID" value="GJT77080.1"/>
    <property type="molecule type" value="Genomic_DNA"/>
</dbReference>
<gene>
    <name evidence="2" type="ORF">Tco_1043805</name>
</gene>
<reference evidence="2" key="2">
    <citation type="submission" date="2022-01" db="EMBL/GenBank/DDBJ databases">
        <authorList>
            <person name="Yamashiro T."/>
            <person name="Shiraishi A."/>
            <person name="Satake H."/>
            <person name="Nakayama K."/>
        </authorList>
    </citation>
    <scope>NUCLEOTIDE SEQUENCE</scope>
</reference>
<evidence type="ECO:0000313" key="2">
    <source>
        <dbReference type="EMBL" id="GJT77080.1"/>
    </source>
</evidence>
<proteinExistence type="predicted"/>
<keyword evidence="3" id="KW-1185">Reference proteome</keyword>
<protein>
    <submittedName>
        <fullName evidence="2">Uncharacterized protein</fullName>
    </submittedName>
</protein>
<evidence type="ECO:0000313" key="3">
    <source>
        <dbReference type="Proteomes" id="UP001151760"/>
    </source>
</evidence>
<sequence>MGPQRRLGIYFGFNSSSSIIKYLKPLTEDVFTSHFVDCQFNETMFPILGGENKKLDKQDVTWNASQISFLDPRSGHCELEVQKIIHLQRIVNELPDAFTDTKRVTKSYIPALNAPSRIDIPETLNESNVRRKGGRPMGSKDTNPRKRKEQNITGKVKKLLSIKSQNRLITTQKM</sequence>
<comment type="caution">
    <text evidence="2">The sequence shown here is derived from an EMBL/GenBank/DDBJ whole genome shotgun (WGS) entry which is preliminary data.</text>
</comment>
<reference evidence="2" key="1">
    <citation type="journal article" date="2022" name="Int. J. Mol. Sci.">
        <title>Draft Genome of Tanacetum Coccineum: Genomic Comparison of Closely Related Tanacetum-Family Plants.</title>
        <authorList>
            <person name="Yamashiro T."/>
            <person name="Shiraishi A."/>
            <person name="Nakayama K."/>
            <person name="Satake H."/>
        </authorList>
    </citation>
    <scope>NUCLEOTIDE SEQUENCE</scope>
</reference>
<accession>A0ABQ5GNR1</accession>
<dbReference type="Proteomes" id="UP001151760">
    <property type="component" value="Unassembled WGS sequence"/>
</dbReference>
<evidence type="ECO:0000256" key="1">
    <source>
        <dbReference type="SAM" id="MobiDB-lite"/>
    </source>
</evidence>
<name>A0ABQ5GNR1_9ASTR</name>